<dbReference type="PROSITE" id="PS00061">
    <property type="entry name" value="ADH_SHORT"/>
    <property type="match status" value="1"/>
</dbReference>
<evidence type="ECO:0000256" key="1">
    <source>
        <dbReference type="ARBA" id="ARBA00006484"/>
    </source>
</evidence>
<dbReference type="NCBIfam" id="NF005559">
    <property type="entry name" value="PRK07231.1"/>
    <property type="match status" value="1"/>
</dbReference>
<dbReference type="SUPFAM" id="SSF51735">
    <property type="entry name" value="NAD(P)-binding Rossmann-fold domains"/>
    <property type="match status" value="1"/>
</dbReference>
<evidence type="ECO:0000313" key="3">
    <source>
        <dbReference type="EMBL" id="AQS56960.1"/>
    </source>
</evidence>
<dbReference type="PANTHER" id="PTHR24321">
    <property type="entry name" value="DEHYDROGENASES, SHORT CHAIN"/>
    <property type="match status" value="1"/>
</dbReference>
<comment type="similarity">
    <text evidence="1">Belongs to the short-chain dehydrogenases/reductases (SDR) family.</text>
</comment>
<dbReference type="STRING" id="1471761.B0W44_15620"/>
<gene>
    <name evidence="3" type="ORF">B0W44_15620</name>
</gene>
<sequence>MNAIEQKTVFITGAANGIGRSMAIQFAEEGYFVFIADIDVDNGKLVEQRVIDGGGSAKFIRLDVRDEQAIKKVFNTISHLDVLVNNAGMTYAKSVEDLPASEWNTIIDLCLQSVFLCSKYALPALKKSEHPSIINMASINAFCVSPGLPAYSAAKGGIISLTKQMAVEYGAQNIRVNAISPGFILTEQTERALKEHESEWEMTLECYPLGRLGKPEDIAYAALFLADDKAGFINGINLVVDGGMSVQAVGAVIKPGLRSRWKEGFFKLEK</sequence>
<dbReference type="InterPro" id="IPR020904">
    <property type="entry name" value="Sc_DH/Rdtase_CS"/>
</dbReference>
<evidence type="ECO:0008006" key="5">
    <source>
        <dbReference type="Google" id="ProtNLM"/>
    </source>
</evidence>
<dbReference type="GO" id="GO:0016491">
    <property type="term" value="F:oxidoreductase activity"/>
    <property type="evidence" value="ECO:0007669"/>
    <property type="project" value="UniProtKB-KW"/>
</dbReference>
<dbReference type="FunFam" id="3.40.50.720:FF:000084">
    <property type="entry name" value="Short-chain dehydrogenase reductase"/>
    <property type="match status" value="1"/>
</dbReference>
<dbReference type="PRINTS" id="PR00081">
    <property type="entry name" value="GDHRDH"/>
</dbReference>
<dbReference type="InterPro" id="IPR002347">
    <property type="entry name" value="SDR_fam"/>
</dbReference>
<evidence type="ECO:0000313" key="4">
    <source>
        <dbReference type="Proteomes" id="UP000188603"/>
    </source>
</evidence>
<dbReference type="Proteomes" id="UP000188603">
    <property type="component" value="Chromosome"/>
</dbReference>
<proteinExistence type="inferred from homology"/>
<organism evidence="3 4">
    <name type="scientific">Novibacillus thermophilus</name>
    <dbReference type="NCBI Taxonomy" id="1471761"/>
    <lineage>
        <taxon>Bacteria</taxon>
        <taxon>Bacillati</taxon>
        <taxon>Bacillota</taxon>
        <taxon>Bacilli</taxon>
        <taxon>Bacillales</taxon>
        <taxon>Thermoactinomycetaceae</taxon>
        <taxon>Novibacillus</taxon>
    </lineage>
</organism>
<dbReference type="Gene3D" id="3.40.50.720">
    <property type="entry name" value="NAD(P)-binding Rossmann-like Domain"/>
    <property type="match status" value="1"/>
</dbReference>
<dbReference type="EMBL" id="CP019699">
    <property type="protein sequence ID" value="AQS56960.1"/>
    <property type="molecule type" value="Genomic_DNA"/>
</dbReference>
<dbReference type="PRINTS" id="PR00080">
    <property type="entry name" value="SDRFAMILY"/>
</dbReference>
<dbReference type="RefSeq" id="WP_169835626.1">
    <property type="nucleotide sequence ID" value="NZ_CP019699.1"/>
</dbReference>
<name>A0A1U9KAA0_9BACL</name>
<dbReference type="Pfam" id="PF13561">
    <property type="entry name" value="adh_short_C2"/>
    <property type="match status" value="1"/>
</dbReference>
<protein>
    <recommendedName>
        <fullName evidence="5">Short-chain dehydrogenase</fullName>
    </recommendedName>
</protein>
<dbReference type="CDD" id="cd05233">
    <property type="entry name" value="SDR_c"/>
    <property type="match status" value="1"/>
</dbReference>
<dbReference type="KEGG" id="ntr:B0W44_15620"/>
<keyword evidence="2" id="KW-0560">Oxidoreductase</keyword>
<dbReference type="AlphaFoldDB" id="A0A1U9KAA0"/>
<dbReference type="InterPro" id="IPR036291">
    <property type="entry name" value="NAD(P)-bd_dom_sf"/>
</dbReference>
<accession>A0A1U9KAA0</accession>
<reference evidence="3 4" key="1">
    <citation type="journal article" date="2015" name="Int. J. Syst. Evol. Microbiol.">
        <title>Novibacillus thermophilus gen. nov., sp. nov., a Gram-staining-negative and moderately thermophilic member of the family Thermoactinomycetaceae.</title>
        <authorList>
            <person name="Yang G."/>
            <person name="Chen J."/>
            <person name="Zhou S."/>
        </authorList>
    </citation>
    <scope>NUCLEOTIDE SEQUENCE [LARGE SCALE GENOMIC DNA]</scope>
    <source>
        <strain evidence="3 4">SG-1</strain>
    </source>
</reference>
<dbReference type="GO" id="GO:0008206">
    <property type="term" value="P:bile acid metabolic process"/>
    <property type="evidence" value="ECO:0007669"/>
    <property type="project" value="UniProtKB-ARBA"/>
</dbReference>
<keyword evidence="4" id="KW-1185">Reference proteome</keyword>
<dbReference type="PANTHER" id="PTHR24321:SF8">
    <property type="entry name" value="ESTRADIOL 17-BETA-DEHYDROGENASE 8-RELATED"/>
    <property type="match status" value="1"/>
</dbReference>
<evidence type="ECO:0000256" key="2">
    <source>
        <dbReference type="ARBA" id="ARBA00023002"/>
    </source>
</evidence>